<evidence type="ECO:0000256" key="1">
    <source>
        <dbReference type="ARBA" id="ARBA00009437"/>
    </source>
</evidence>
<sequence length="330" mass="35265">MPCIGFFNVSSAAMTQFDIPLLRTFVQVVDSGGFARAGGRVYRSQSTVSQQIKKLEAQAGRPLLLRNARATSLTPDGERLLGYARRMLALHDEVCNLFAEDLPELVRIGLPEDYAVQLLPYLLAEVAQHHPQARLEVRSQLSVQLQAALADGELDIALYRRVVGSDAPGQDDAHDTWPDALQWVAASGTALEHQSVLPLVLFPHGCVYRAHALAQLEQQGRRWRVAYTSPNMAGVLAAVQAGLGVSLQSRQVLAHASGLRELGPGSGLPPAPSGRFVLRSAAGPAGPARQAVLQRLRALLAQSHVAQAQHSSPMAGDKAVDKVSAASGLP</sequence>
<dbReference type="PANTHER" id="PTHR30579:SF7">
    <property type="entry name" value="HTH-TYPE TRANSCRIPTIONAL REGULATOR LRHA-RELATED"/>
    <property type="match status" value="1"/>
</dbReference>
<keyword evidence="3" id="KW-0238">DNA-binding</keyword>
<dbReference type="Gene3D" id="1.10.10.10">
    <property type="entry name" value="Winged helix-like DNA-binding domain superfamily/Winged helix DNA-binding domain"/>
    <property type="match status" value="1"/>
</dbReference>
<dbReference type="EMBL" id="NSJB01000011">
    <property type="protein sequence ID" value="PAT36379.1"/>
    <property type="molecule type" value="Genomic_DNA"/>
</dbReference>
<dbReference type="SUPFAM" id="SSF53850">
    <property type="entry name" value="Periplasmic binding protein-like II"/>
    <property type="match status" value="1"/>
</dbReference>
<evidence type="ECO:0000313" key="8">
    <source>
        <dbReference type="Proteomes" id="UP000218054"/>
    </source>
</evidence>
<protein>
    <submittedName>
        <fullName evidence="7">LysR family transcriptional regulator</fullName>
    </submittedName>
</protein>
<evidence type="ECO:0000256" key="2">
    <source>
        <dbReference type="ARBA" id="ARBA00023015"/>
    </source>
</evidence>
<evidence type="ECO:0000313" key="7">
    <source>
        <dbReference type="EMBL" id="PAT36379.1"/>
    </source>
</evidence>
<feature type="domain" description="HTH lysR-type" evidence="6">
    <location>
        <begin position="17"/>
        <end position="74"/>
    </location>
</feature>
<dbReference type="InterPro" id="IPR005119">
    <property type="entry name" value="LysR_subst-bd"/>
</dbReference>
<dbReference type="InterPro" id="IPR000847">
    <property type="entry name" value="LysR_HTH_N"/>
</dbReference>
<evidence type="ECO:0000259" key="6">
    <source>
        <dbReference type="PROSITE" id="PS50931"/>
    </source>
</evidence>
<dbReference type="GO" id="GO:0003700">
    <property type="term" value="F:DNA-binding transcription factor activity"/>
    <property type="evidence" value="ECO:0007669"/>
    <property type="project" value="InterPro"/>
</dbReference>
<reference evidence="7 8" key="1">
    <citation type="submission" date="2017-08" db="EMBL/GenBank/DDBJ databases">
        <title>WGS of Clinical strains of the CDC Group NO-1 linked to zoonotic infections in humans.</title>
        <authorList>
            <person name="Bernier A.-M."/>
            <person name="Bernard K."/>
        </authorList>
    </citation>
    <scope>NUCLEOTIDE SEQUENCE [LARGE SCALE GENOMIC DNA]</scope>
    <source>
        <strain evidence="7 8">NML00-0135</strain>
    </source>
</reference>
<dbReference type="InterPro" id="IPR036388">
    <property type="entry name" value="WH-like_DNA-bd_sf"/>
</dbReference>
<keyword evidence="2" id="KW-0805">Transcription regulation</keyword>
<dbReference type="SUPFAM" id="SSF46785">
    <property type="entry name" value="Winged helix' DNA-binding domain"/>
    <property type="match status" value="1"/>
</dbReference>
<proteinExistence type="inferred from homology"/>
<keyword evidence="8" id="KW-1185">Reference proteome</keyword>
<evidence type="ECO:0000256" key="4">
    <source>
        <dbReference type="ARBA" id="ARBA00023163"/>
    </source>
</evidence>
<keyword evidence="4" id="KW-0804">Transcription</keyword>
<gene>
    <name evidence="7" type="ORF">CK625_11360</name>
</gene>
<dbReference type="InterPro" id="IPR036390">
    <property type="entry name" value="WH_DNA-bd_sf"/>
</dbReference>
<comment type="caution">
    <text evidence="7">The sequence shown here is derived from an EMBL/GenBank/DDBJ whole genome shotgun (WGS) entry which is preliminary data.</text>
</comment>
<dbReference type="Pfam" id="PF03466">
    <property type="entry name" value="LysR_substrate"/>
    <property type="match status" value="1"/>
</dbReference>
<dbReference type="Gene3D" id="3.40.190.10">
    <property type="entry name" value="Periplasmic binding protein-like II"/>
    <property type="match status" value="2"/>
</dbReference>
<dbReference type="Proteomes" id="UP000218054">
    <property type="component" value="Unassembled WGS sequence"/>
</dbReference>
<name>A0A2A2AFK6_9BURK</name>
<dbReference type="FunFam" id="1.10.10.10:FF:000001">
    <property type="entry name" value="LysR family transcriptional regulator"/>
    <property type="match status" value="1"/>
</dbReference>
<dbReference type="InterPro" id="IPR050176">
    <property type="entry name" value="LTTR"/>
</dbReference>
<dbReference type="AlphaFoldDB" id="A0A2A2AFK6"/>
<accession>A0A2A2AFK6</accession>
<dbReference type="Pfam" id="PF00126">
    <property type="entry name" value="HTH_1"/>
    <property type="match status" value="1"/>
</dbReference>
<comment type="similarity">
    <text evidence="1">Belongs to the LysR transcriptional regulatory family.</text>
</comment>
<organism evidence="7 8">
    <name type="scientific">Vandammella animalimorsus</name>
    <dbReference type="NCBI Taxonomy" id="2029117"/>
    <lineage>
        <taxon>Bacteria</taxon>
        <taxon>Pseudomonadati</taxon>
        <taxon>Pseudomonadota</taxon>
        <taxon>Betaproteobacteria</taxon>
        <taxon>Burkholderiales</taxon>
        <taxon>Comamonadaceae</taxon>
        <taxon>Vandammella</taxon>
    </lineage>
</organism>
<evidence type="ECO:0000256" key="3">
    <source>
        <dbReference type="ARBA" id="ARBA00023125"/>
    </source>
</evidence>
<evidence type="ECO:0000256" key="5">
    <source>
        <dbReference type="SAM" id="MobiDB-lite"/>
    </source>
</evidence>
<dbReference type="PROSITE" id="PS50931">
    <property type="entry name" value="HTH_LYSR"/>
    <property type="match status" value="1"/>
</dbReference>
<feature type="region of interest" description="Disordered" evidence="5">
    <location>
        <begin position="307"/>
        <end position="330"/>
    </location>
</feature>
<dbReference type="GO" id="GO:0003677">
    <property type="term" value="F:DNA binding"/>
    <property type="evidence" value="ECO:0007669"/>
    <property type="project" value="UniProtKB-KW"/>
</dbReference>
<dbReference type="PANTHER" id="PTHR30579">
    <property type="entry name" value="TRANSCRIPTIONAL REGULATOR"/>
    <property type="match status" value="1"/>
</dbReference>